<feature type="compositionally biased region" description="Acidic residues" evidence="1">
    <location>
        <begin position="293"/>
        <end position="302"/>
    </location>
</feature>
<evidence type="ECO:0000256" key="1">
    <source>
        <dbReference type="SAM" id="MobiDB-lite"/>
    </source>
</evidence>
<feature type="region of interest" description="Disordered" evidence="1">
    <location>
        <begin position="227"/>
        <end position="302"/>
    </location>
</feature>
<reference evidence="3" key="1">
    <citation type="submission" date="2023-01" db="EMBL/GenBank/DDBJ databases">
        <title>Exophiala dermititidis isolated from Cystic Fibrosis Patient.</title>
        <authorList>
            <person name="Kurbessoian T."/>
            <person name="Crocker A."/>
            <person name="Murante D."/>
            <person name="Hogan D.A."/>
            <person name="Stajich J.E."/>
        </authorList>
    </citation>
    <scope>NUCLEOTIDE SEQUENCE</scope>
    <source>
        <strain evidence="3">Ex8</strain>
    </source>
</reference>
<feature type="compositionally biased region" description="Polar residues" evidence="1">
    <location>
        <begin position="159"/>
        <end position="171"/>
    </location>
</feature>
<accession>A0AAN6IVR6</accession>
<sequence>MLLPSAFSCADSSSDTSTSSSHFHLQRPKLQSFGEYQPRQSSSHHAVAATAVATRINPLSSSCRALQAILGVPQSTTTQNLDSSSLTLFEPPSDPFMLPDHNPHPSGPVRQPPPSPPRRTAVKRRRSEFERDYFGRSTQDENQDQSSSLDIHMDDYSPSPRQHQRTSSSPAAVTMMRTPKRRRRIPLSMPLGLCADDFRGLETPPEEIEMPPNTNVMMTMNTASPCHHDQNHLVSTHQSQTTLCGRSIGGYSDRDRDRDPERDSDSAYASGSASCSVSSSSGSSGSGSSPFEANEESEEWTLEDDRMLVETVLEKLKLTKRDWNDCARRLGRDKDSLGRRWSLLVDRGNVGLRRGSGRRSRTDLDISSW</sequence>
<protein>
    <recommendedName>
        <fullName evidence="2">Myb-like domain-containing protein</fullName>
    </recommendedName>
</protein>
<feature type="domain" description="Myb-like" evidence="2">
    <location>
        <begin position="292"/>
        <end position="345"/>
    </location>
</feature>
<dbReference type="Proteomes" id="UP001161757">
    <property type="component" value="Unassembled WGS sequence"/>
</dbReference>
<evidence type="ECO:0000259" key="2">
    <source>
        <dbReference type="PROSITE" id="PS50090"/>
    </source>
</evidence>
<evidence type="ECO:0000313" key="3">
    <source>
        <dbReference type="EMBL" id="KAJ8993149.1"/>
    </source>
</evidence>
<dbReference type="PROSITE" id="PS50090">
    <property type="entry name" value="MYB_LIKE"/>
    <property type="match status" value="1"/>
</dbReference>
<evidence type="ECO:0000313" key="4">
    <source>
        <dbReference type="Proteomes" id="UP001161757"/>
    </source>
</evidence>
<organism evidence="3 4">
    <name type="scientific">Exophiala dermatitidis</name>
    <name type="common">Black yeast-like fungus</name>
    <name type="synonym">Wangiella dermatitidis</name>
    <dbReference type="NCBI Taxonomy" id="5970"/>
    <lineage>
        <taxon>Eukaryota</taxon>
        <taxon>Fungi</taxon>
        <taxon>Dikarya</taxon>
        <taxon>Ascomycota</taxon>
        <taxon>Pezizomycotina</taxon>
        <taxon>Eurotiomycetes</taxon>
        <taxon>Chaetothyriomycetidae</taxon>
        <taxon>Chaetothyriales</taxon>
        <taxon>Herpotrichiellaceae</taxon>
        <taxon>Exophiala</taxon>
    </lineage>
</organism>
<feature type="compositionally biased region" description="Low complexity" evidence="1">
    <location>
        <begin position="1"/>
        <end position="23"/>
    </location>
</feature>
<dbReference type="InterPro" id="IPR001005">
    <property type="entry name" value="SANT/Myb"/>
</dbReference>
<feature type="compositionally biased region" description="Low complexity" evidence="1">
    <location>
        <begin position="266"/>
        <end position="289"/>
    </location>
</feature>
<feature type="region of interest" description="Disordered" evidence="1">
    <location>
        <begin position="76"/>
        <end position="182"/>
    </location>
</feature>
<gene>
    <name evidence="3" type="ORF">HRR80_003181</name>
</gene>
<feature type="compositionally biased region" description="Polar residues" evidence="1">
    <location>
        <begin position="232"/>
        <end position="244"/>
    </location>
</feature>
<proteinExistence type="predicted"/>
<name>A0AAN6IVR6_EXODE</name>
<dbReference type="EMBL" id="JAJGCB010000004">
    <property type="protein sequence ID" value="KAJ8993149.1"/>
    <property type="molecule type" value="Genomic_DNA"/>
</dbReference>
<comment type="caution">
    <text evidence="3">The sequence shown here is derived from an EMBL/GenBank/DDBJ whole genome shotgun (WGS) entry which is preliminary data.</text>
</comment>
<feature type="compositionally biased region" description="Basic and acidic residues" evidence="1">
    <location>
        <begin position="252"/>
        <end position="265"/>
    </location>
</feature>
<dbReference type="AlphaFoldDB" id="A0AAN6IVR6"/>
<feature type="region of interest" description="Disordered" evidence="1">
    <location>
        <begin position="1"/>
        <end position="25"/>
    </location>
</feature>
<feature type="compositionally biased region" description="Polar residues" evidence="1">
    <location>
        <begin position="76"/>
        <end position="87"/>
    </location>
</feature>